<name>A0A239PY57_9PROT</name>
<feature type="signal peptide" evidence="2">
    <location>
        <begin position="1"/>
        <end position="26"/>
    </location>
</feature>
<keyword evidence="2" id="KW-0732">Signal</keyword>
<dbReference type="Pfam" id="PF18559">
    <property type="entry name" value="Exop_C"/>
    <property type="match status" value="1"/>
</dbReference>
<accession>A0A239PY57</accession>
<dbReference type="PROSITE" id="PS51257">
    <property type="entry name" value="PROKAR_LIPOPROTEIN"/>
    <property type="match status" value="1"/>
</dbReference>
<evidence type="ECO:0000259" key="4">
    <source>
        <dbReference type="Pfam" id="PF01915"/>
    </source>
</evidence>
<dbReference type="Gene3D" id="3.20.20.300">
    <property type="entry name" value="Glycoside hydrolase, family 3, N-terminal domain"/>
    <property type="match status" value="1"/>
</dbReference>
<dbReference type="InterPro" id="IPR036962">
    <property type="entry name" value="Glyco_hydro_3_N_sf"/>
</dbReference>
<dbReference type="InterPro" id="IPR017853">
    <property type="entry name" value="GH"/>
</dbReference>
<dbReference type="GO" id="GO:0009251">
    <property type="term" value="P:glucan catabolic process"/>
    <property type="evidence" value="ECO:0007669"/>
    <property type="project" value="TreeGrafter"/>
</dbReference>
<dbReference type="EMBL" id="FZQA01000006">
    <property type="protein sequence ID" value="SNT74892.1"/>
    <property type="molecule type" value="Genomic_DNA"/>
</dbReference>
<dbReference type="PANTHER" id="PTHR30620">
    <property type="entry name" value="PERIPLASMIC BETA-GLUCOSIDASE-RELATED"/>
    <property type="match status" value="1"/>
</dbReference>
<evidence type="ECO:0000256" key="1">
    <source>
        <dbReference type="ARBA" id="ARBA00022801"/>
    </source>
</evidence>
<evidence type="ECO:0000259" key="5">
    <source>
        <dbReference type="Pfam" id="PF18559"/>
    </source>
</evidence>
<evidence type="ECO:0000259" key="3">
    <source>
        <dbReference type="Pfam" id="PF00933"/>
    </source>
</evidence>
<dbReference type="SUPFAM" id="SSF52279">
    <property type="entry name" value="Beta-D-glucan exohydrolase, C-terminal domain"/>
    <property type="match status" value="1"/>
</dbReference>
<dbReference type="Gene3D" id="2.60.120.430">
    <property type="entry name" value="Galactose-binding lectin"/>
    <property type="match status" value="1"/>
</dbReference>
<feature type="chain" id="PRO_5012805715" evidence="2">
    <location>
        <begin position="27"/>
        <end position="845"/>
    </location>
</feature>
<dbReference type="InterPro" id="IPR036881">
    <property type="entry name" value="Glyco_hydro_3_C_sf"/>
</dbReference>
<protein>
    <submittedName>
        <fullName evidence="6">Exo-1,4-beta-glucosidase</fullName>
    </submittedName>
</protein>
<evidence type="ECO:0000256" key="2">
    <source>
        <dbReference type="SAM" id="SignalP"/>
    </source>
</evidence>
<dbReference type="Proteomes" id="UP000198346">
    <property type="component" value="Unassembled WGS sequence"/>
</dbReference>
<dbReference type="InterPro" id="IPR002772">
    <property type="entry name" value="Glyco_hydro_3_C"/>
</dbReference>
<dbReference type="SUPFAM" id="SSF51445">
    <property type="entry name" value="(Trans)glycosidases"/>
    <property type="match status" value="1"/>
</dbReference>
<dbReference type="Pfam" id="PF00933">
    <property type="entry name" value="Glyco_hydro_3"/>
    <property type="match status" value="1"/>
</dbReference>
<keyword evidence="1" id="KW-0378">Hydrolase</keyword>
<feature type="domain" description="Glycoside hydrolase family 3 N-terminal" evidence="3">
    <location>
        <begin position="68"/>
        <end position="391"/>
    </location>
</feature>
<keyword evidence="7" id="KW-1185">Reference proteome</keyword>
<feature type="domain" description="ExoP galactose-binding-like" evidence="5">
    <location>
        <begin position="683"/>
        <end position="833"/>
    </location>
</feature>
<dbReference type="InterPro" id="IPR041443">
    <property type="entry name" value="Exop_C"/>
</dbReference>
<feature type="domain" description="Glycoside hydrolase family 3 C-terminal" evidence="4">
    <location>
        <begin position="432"/>
        <end position="646"/>
    </location>
</feature>
<sequence>MTAVSRLFLRAAVAALASAMISCASAPVETGGEGPVAHPEKWPEVAPPFAHDPALEARIDALMARMSLEDKVGQIIQADSSAIEPEDLKTYKLGSVLSGGNSAPKGQAYAAAEEWLELLDAYYEAAMEGPEGAVRIPPLFGIDAVHGHNNVVGGTIFPHNIGLGATRNPALARRIAEATAVELSVTGHDWTFAPTVAVPRDDRWGRAYEGFSEAPEVVASYSGGIVEGLQGAPGTDEFFSPGRVVSSAKHFLGDGGTKDGVDQGDNLSTEEELRDIHAAGYPAAVEAGVQTVMASFNSWHGKKMHGRRGLLTGVLKERWGFDGFIVGDWNGHGQVEGCTNESCPASFNAGLDMFMAPDSWRGLYHNTLEQVRSGEIPMERLDDAVRRILRVKLRAGLFDKPKPSARPLAGRTELLGAPAHRALARQAVRESLVLLKNNGGVLPLQPGRRVLVAGDGADSISMQSGGWTLTWQGTGVDNDAFPNGETIFAGIRAAVESAGGAVEHAPDGEYTQRPDVAIFVIGEEPYAEGYGDRPTVDFDRRDPALLAAMRRLRADGVPVVTVFLSGRPLWANPELNASDAFVAAWLPGTEGGGIADVLFRDEAGGVRYDFTGKLPFSWPAEPTQTPLNVGDEPYEPLFAFGYGLTYADRTELPELPEESVAAQAGASTFFARGAPATGMRLVIGEAGGKEAEAAAPSAQTPGGGLSLAAFDRAAQEDARAARWNGEGAAYVMIATDAPLDLANAVEAGLALTIDARVSRAPAAPARLAMACGEGCEGGVDVADTLAAMEGAGWGRLSVSLQCFVADGLDPARVTAPFRLETAGALGFDFSAIALAPAEAGTMTCR</sequence>
<dbReference type="Gene3D" id="3.40.50.1700">
    <property type="entry name" value="Glycoside hydrolase family 3 C-terminal domain"/>
    <property type="match status" value="1"/>
</dbReference>
<proteinExistence type="predicted"/>
<organism evidence="6 7">
    <name type="scientific">Amphiplicatus metriothermophilus</name>
    <dbReference type="NCBI Taxonomy" id="1519374"/>
    <lineage>
        <taxon>Bacteria</taxon>
        <taxon>Pseudomonadati</taxon>
        <taxon>Pseudomonadota</taxon>
        <taxon>Alphaproteobacteria</taxon>
        <taxon>Parvularculales</taxon>
        <taxon>Parvularculaceae</taxon>
        <taxon>Amphiplicatus</taxon>
    </lineage>
</organism>
<dbReference type="GO" id="GO:0008422">
    <property type="term" value="F:beta-glucosidase activity"/>
    <property type="evidence" value="ECO:0007669"/>
    <property type="project" value="TreeGrafter"/>
</dbReference>
<dbReference type="Pfam" id="PF01915">
    <property type="entry name" value="Glyco_hydro_3_C"/>
    <property type="match status" value="1"/>
</dbReference>
<dbReference type="InterPro" id="IPR001764">
    <property type="entry name" value="Glyco_hydro_3_N"/>
</dbReference>
<evidence type="ECO:0000313" key="7">
    <source>
        <dbReference type="Proteomes" id="UP000198346"/>
    </source>
</evidence>
<reference evidence="6 7" key="1">
    <citation type="submission" date="2017-07" db="EMBL/GenBank/DDBJ databases">
        <authorList>
            <person name="Sun Z.S."/>
            <person name="Albrecht U."/>
            <person name="Echele G."/>
            <person name="Lee C.C."/>
        </authorList>
    </citation>
    <scope>NUCLEOTIDE SEQUENCE [LARGE SCALE GENOMIC DNA]</scope>
    <source>
        <strain evidence="6 7">CGMCC 1.12710</strain>
    </source>
</reference>
<dbReference type="AlphaFoldDB" id="A0A239PY57"/>
<dbReference type="PRINTS" id="PR00133">
    <property type="entry name" value="GLHYDRLASE3"/>
</dbReference>
<evidence type="ECO:0000313" key="6">
    <source>
        <dbReference type="EMBL" id="SNT74892.1"/>
    </source>
</evidence>
<dbReference type="OrthoDB" id="9781691at2"/>
<gene>
    <name evidence="6" type="ORF">SAMN06297382_2483</name>
</gene>
<dbReference type="PANTHER" id="PTHR30620:SF77">
    <property type="entry name" value="LYSOSOMAL BETA GLUCOSIDASE-LIKE"/>
    <property type="match status" value="1"/>
</dbReference>
<dbReference type="RefSeq" id="WP_089412915.1">
    <property type="nucleotide sequence ID" value="NZ_FZQA01000006.1"/>
</dbReference>
<dbReference type="InterPro" id="IPR051915">
    <property type="entry name" value="Cellulose_Degrad_GH3"/>
</dbReference>